<dbReference type="FunCoup" id="A0A1Y2G9S4">
    <property type="interactions" value="496"/>
</dbReference>
<dbReference type="GeneID" id="33561721"/>
<dbReference type="EMBL" id="MCFF01000059">
    <property type="protein sequence ID" value="ORZ04183.1"/>
    <property type="molecule type" value="Genomic_DNA"/>
</dbReference>
<gene>
    <name evidence="7" type="ORF">BCR41DRAFT_200217</name>
</gene>
<keyword evidence="8" id="KW-1185">Reference proteome</keyword>
<dbReference type="Gene3D" id="1.20.58.190">
    <property type="entry name" value="Translin, domain 1"/>
    <property type="match status" value="1"/>
</dbReference>
<dbReference type="AlphaFoldDB" id="A0A1Y2G9S4"/>
<dbReference type="GO" id="GO:0043565">
    <property type="term" value="F:sequence-specific DNA binding"/>
    <property type="evidence" value="ECO:0007669"/>
    <property type="project" value="InterPro"/>
</dbReference>
<dbReference type="GO" id="GO:0005634">
    <property type="term" value="C:nucleus"/>
    <property type="evidence" value="ECO:0007669"/>
    <property type="project" value="UniProtKB-SubCell"/>
</dbReference>
<dbReference type="Proteomes" id="UP000193648">
    <property type="component" value="Unassembled WGS sequence"/>
</dbReference>
<protein>
    <submittedName>
        <fullName evidence="7">Translin family-domain-containing protein</fullName>
    </submittedName>
</protein>
<comment type="subcellular location">
    <subcellularLocation>
        <location evidence="2">Cytoplasm</location>
    </subcellularLocation>
    <subcellularLocation>
        <location evidence="1">Nucleus</location>
    </subcellularLocation>
</comment>
<dbReference type="STRING" id="64571.A0A1Y2G9S4"/>
<dbReference type="GO" id="GO:0005737">
    <property type="term" value="C:cytoplasm"/>
    <property type="evidence" value="ECO:0007669"/>
    <property type="project" value="UniProtKB-SubCell"/>
</dbReference>
<comment type="caution">
    <text evidence="7">The sequence shown here is derived from an EMBL/GenBank/DDBJ whole genome shotgun (WGS) entry which is preliminary data.</text>
</comment>
<keyword evidence="5" id="KW-0539">Nucleus</keyword>
<evidence type="ECO:0000256" key="1">
    <source>
        <dbReference type="ARBA" id="ARBA00004123"/>
    </source>
</evidence>
<feature type="compositionally biased region" description="Polar residues" evidence="6">
    <location>
        <begin position="227"/>
        <end position="241"/>
    </location>
</feature>
<dbReference type="SUPFAM" id="SSF74784">
    <property type="entry name" value="Translin"/>
    <property type="match status" value="1"/>
</dbReference>
<evidence type="ECO:0000313" key="8">
    <source>
        <dbReference type="Proteomes" id="UP000193648"/>
    </source>
</evidence>
<evidence type="ECO:0000256" key="3">
    <source>
        <dbReference type="ARBA" id="ARBA00005902"/>
    </source>
</evidence>
<dbReference type="InterPro" id="IPR016068">
    <property type="entry name" value="Translin_N"/>
</dbReference>
<dbReference type="PANTHER" id="PTHR10741">
    <property type="entry name" value="TRANSLIN AND TRANSLIN ASSOCIATED PROTEIN X"/>
    <property type="match status" value="1"/>
</dbReference>
<evidence type="ECO:0000256" key="5">
    <source>
        <dbReference type="ARBA" id="ARBA00023242"/>
    </source>
</evidence>
<dbReference type="Pfam" id="PF01997">
    <property type="entry name" value="Translin"/>
    <property type="match status" value="1"/>
</dbReference>
<comment type="similarity">
    <text evidence="3">Belongs to the translin family.</text>
</comment>
<dbReference type="OrthoDB" id="31005at2759"/>
<dbReference type="Gene3D" id="1.20.58.200">
    <property type="entry name" value="Translin, domain 2"/>
    <property type="match status" value="1"/>
</dbReference>
<sequence>MEDIQMETSKSLPMLTDPLAVTSQTESISGNETIRSSLGVSIANDFSIYRDILEAHHDRRERIIKVSRDITNVSKKMIFALHRAEPKDFLSQDSSTSEALMEFKEKHATVLKLFHRAAVDLQGSNYYRYQRSISGAMQEYIEAMTLQYYMVHGKLIPKETLEADLVFMTSQEQLNNLDSIITIGQTGLPGSGGSGGGQRGKFIKDNRKVSYNRDDKKLGKKIAPASESLTTTTPAASTNPISAPPVPINIDEPANRATIAPPSTTTTMQMDDPLVVIPVVLETKLIRHTLEITDEDYLLGIADLTGELMRLAINTLGQSLMTPATQDTNIATGASYSLSTPEKRVQHILSFLRDIKSGFDGLSLTKMSPISKKMGTLKQSLNKIEMACYNVKVRGAEYPPEILRQMLMSGGASGQDVGGVEAGNGEEEQ</sequence>
<dbReference type="InterPro" id="IPR036081">
    <property type="entry name" value="Translin_sf"/>
</dbReference>
<accession>A0A1Y2G9S4</accession>
<reference evidence="7 8" key="1">
    <citation type="submission" date="2016-07" db="EMBL/GenBank/DDBJ databases">
        <title>Pervasive Adenine N6-methylation of Active Genes in Fungi.</title>
        <authorList>
            <consortium name="DOE Joint Genome Institute"/>
            <person name="Mondo S.J."/>
            <person name="Dannebaum R.O."/>
            <person name="Kuo R.C."/>
            <person name="Labutti K."/>
            <person name="Haridas S."/>
            <person name="Kuo A."/>
            <person name="Salamov A."/>
            <person name="Ahrendt S.R."/>
            <person name="Lipzen A."/>
            <person name="Sullivan W."/>
            <person name="Andreopoulos W.B."/>
            <person name="Clum A."/>
            <person name="Lindquist E."/>
            <person name="Daum C."/>
            <person name="Ramamoorthy G.K."/>
            <person name="Gryganskyi A."/>
            <person name="Culley D."/>
            <person name="Magnuson J.K."/>
            <person name="James T.Y."/>
            <person name="O'Malley M.A."/>
            <person name="Stajich J.E."/>
            <person name="Spatafora J.W."/>
            <person name="Visel A."/>
            <person name="Grigoriev I.V."/>
        </authorList>
    </citation>
    <scope>NUCLEOTIDE SEQUENCE [LARGE SCALE GENOMIC DNA]</scope>
    <source>
        <strain evidence="7 8">NRRL 3116</strain>
    </source>
</reference>
<feature type="region of interest" description="Disordered" evidence="6">
    <location>
        <begin position="214"/>
        <end position="255"/>
    </location>
</feature>
<proteinExistence type="inferred from homology"/>
<dbReference type="RefSeq" id="XP_021876397.1">
    <property type="nucleotide sequence ID" value="XM_022019877.1"/>
</dbReference>
<evidence type="ECO:0000313" key="7">
    <source>
        <dbReference type="EMBL" id="ORZ04183.1"/>
    </source>
</evidence>
<dbReference type="InterPro" id="IPR002848">
    <property type="entry name" value="Translin_fam"/>
</dbReference>
<name>A0A1Y2G9S4_9FUNG</name>
<dbReference type="CDD" id="cd14820">
    <property type="entry name" value="TRAX"/>
    <property type="match status" value="1"/>
</dbReference>
<dbReference type="InParanoid" id="A0A1Y2G9S4"/>
<evidence type="ECO:0000256" key="6">
    <source>
        <dbReference type="SAM" id="MobiDB-lite"/>
    </source>
</evidence>
<dbReference type="InterPro" id="IPR016069">
    <property type="entry name" value="Translin_C"/>
</dbReference>
<keyword evidence="4" id="KW-0963">Cytoplasm</keyword>
<evidence type="ECO:0000256" key="4">
    <source>
        <dbReference type="ARBA" id="ARBA00022490"/>
    </source>
</evidence>
<organism evidence="7 8">
    <name type="scientific">Lobosporangium transversale</name>
    <dbReference type="NCBI Taxonomy" id="64571"/>
    <lineage>
        <taxon>Eukaryota</taxon>
        <taxon>Fungi</taxon>
        <taxon>Fungi incertae sedis</taxon>
        <taxon>Mucoromycota</taxon>
        <taxon>Mortierellomycotina</taxon>
        <taxon>Mortierellomycetes</taxon>
        <taxon>Mortierellales</taxon>
        <taxon>Mortierellaceae</taxon>
        <taxon>Lobosporangium</taxon>
    </lineage>
</organism>
<evidence type="ECO:0000256" key="2">
    <source>
        <dbReference type="ARBA" id="ARBA00004496"/>
    </source>
</evidence>